<dbReference type="GeneID" id="18922308"/>
<keyword evidence="2" id="KW-1185">Reference proteome</keyword>
<dbReference type="KEGG" id="mlr:MELLADRAFT_104551"/>
<dbReference type="EMBL" id="GL883099">
    <property type="protein sequence ID" value="EGG08744.1"/>
    <property type="molecule type" value="Genomic_DNA"/>
</dbReference>
<dbReference type="InParanoid" id="F4RF32"/>
<sequence length="126" mass="13978">MQAAAQLVSEQQKTDELLSNITEDVEEAILSNSAMSLFNLLNPVNGSSNKQHPARLFETQANDQPTKSLVFNDQHGAHLSNTCLIDIRATNDSQVKKHRGNERARPGLAFLKSCYSVLVRSEIHSF</sequence>
<dbReference type="HOGENOM" id="CLU_1982066_0_0_1"/>
<name>F4RF32_MELLP</name>
<dbReference type="AlphaFoldDB" id="F4RF32"/>
<protein>
    <submittedName>
        <fullName evidence="1">Uncharacterized protein</fullName>
    </submittedName>
</protein>
<accession>F4RF32</accession>
<evidence type="ECO:0000313" key="2">
    <source>
        <dbReference type="Proteomes" id="UP000001072"/>
    </source>
</evidence>
<dbReference type="Proteomes" id="UP000001072">
    <property type="component" value="Unassembled WGS sequence"/>
</dbReference>
<evidence type="ECO:0000313" key="1">
    <source>
        <dbReference type="EMBL" id="EGG08744.1"/>
    </source>
</evidence>
<reference evidence="2" key="1">
    <citation type="journal article" date="2011" name="Proc. Natl. Acad. Sci. U.S.A.">
        <title>Obligate biotrophy features unraveled by the genomic analysis of rust fungi.</title>
        <authorList>
            <person name="Duplessis S."/>
            <person name="Cuomo C.A."/>
            <person name="Lin Y.-C."/>
            <person name="Aerts A."/>
            <person name="Tisserant E."/>
            <person name="Veneault-Fourrey C."/>
            <person name="Joly D.L."/>
            <person name="Hacquard S."/>
            <person name="Amselem J."/>
            <person name="Cantarel B.L."/>
            <person name="Chiu R."/>
            <person name="Coutinho P.M."/>
            <person name="Feau N."/>
            <person name="Field M."/>
            <person name="Frey P."/>
            <person name="Gelhaye E."/>
            <person name="Goldberg J."/>
            <person name="Grabherr M.G."/>
            <person name="Kodira C.D."/>
            <person name="Kohler A."/>
            <person name="Kuees U."/>
            <person name="Lindquist E.A."/>
            <person name="Lucas S.M."/>
            <person name="Mago R."/>
            <person name="Mauceli E."/>
            <person name="Morin E."/>
            <person name="Murat C."/>
            <person name="Pangilinan J.L."/>
            <person name="Park R."/>
            <person name="Pearson M."/>
            <person name="Quesneville H."/>
            <person name="Rouhier N."/>
            <person name="Sakthikumar S."/>
            <person name="Salamov A.A."/>
            <person name="Schmutz J."/>
            <person name="Selles B."/>
            <person name="Shapiro H."/>
            <person name="Tanguay P."/>
            <person name="Tuskan G.A."/>
            <person name="Henrissat B."/>
            <person name="Van de Peer Y."/>
            <person name="Rouze P."/>
            <person name="Ellis J.G."/>
            <person name="Dodds P.N."/>
            <person name="Schein J.E."/>
            <person name="Zhong S."/>
            <person name="Hamelin R.C."/>
            <person name="Grigoriev I.V."/>
            <person name="Szabo L.J."/>
            <person name="Martin F."/>
        </authorList>
    </citation>
    <scope>NUCLEOTIDE SEQUENCE [LARGE SCALE GENOMIC DNA]</scope>
    <source>
        <strain evidence="2">98AG31 / pathotype 3-4-7</strain>
    </source>
</reference>
<dbReference type="OrthoDB" id="2507437at2759"/>
<dbReference type="RefSeq" id="XP_007407718.1">
    <property type="nucleotide sequence ID" value="XM_007407656.1"/>
</dbReference>
<dbReference type="VEuPathDB" id="FungiDB:MELLADRAFT_104551"/>
<proteinExistence type="predicted"/>
<gene>
    <name evidence="1" type="ORF">MELLADRAFT_104551</name>
</gene>
<organism evidence="2">
    <name type="scientific">Melampsora larici-populina (strain 98AG31 / pathotype 3-4-7)</name>
    <name type="common">Poplar leaf rust fungus</name>
    <dbReference type="NCBI Taxonomy" id="747676"/>
    <lineage>
        <taxon>Eukaryota</taxon>
        <taxon>Fungi</taxon>
        <taxon>Dikarya</taxon>
        <taxon>Basidiomycota</taxon>
        <taxon>Pucciniomycotina</taxon>
        <taxon>Pucciniomycetes</taxon>
        <taxon>Pucciniales</taxon>
        <taxon>Melampsoraceae</taxon>
        <taxon>Melampsora</taxon>
    </lineage>
</organism>